<comment type="similarity">
    <text evidence="1">Belongs to the paxM FAD-dependent monooxygenase family.</text>
</comment>
<evidence type="ECO:0000313" key="9">
    <source>
        <dbReference type="Proteomes" id="UP000050424"/>
    </source>
</evidence>
<dbReference type="Gene3D" id="3.50.50.60">
    <property type="entry name" value="FAD/NAD(P)-binding domain"/>
    <property type="match status" value="1"/>
</dbReference>
<feature type="domain" description="FAD-binding" evidence="7">
    <location>
        <begin position="338"/>
        <end position="410"/>
    </location>
</feature>
<dbReference type="PANTHER" id="PTHR13789:SF309">
    <property type="entry name" value="PUTATIVE (AFU_ORTHOLOGUE AFUA_6G14510)-RELATED"/>
    <property type="match status" value="1"/>
</dbReference>
<gene>
    <name evidence="8" type="ORF">AK830_g6315</name>
</gene>
<dbReference type="AlphaFoldDB" id="A0A0N8H6Y0"/>
<dbReference type="Pfam" id="PF01494">
    <property type="entry name" value="FAD_binding_3"/>
    <property type="match status" value="1"/>
</dbReference>
<dbReference type="OrthoDB" id="16820at2759"/>
<dbReference type="InterPro" id="IPR036188">
    <property type="entry name" value="FAD/NAD-bd_sf"/>
</dbReference>
<feature type="region of interest" description="Disordered" evidence="6">
    <location>
        <begin position="260"/>
        <end position="281"/>
    </location>
</feature>
<sequence>MASHAPKTIAIIGSAIAGPTLALHILSHPVLRAAFRPVLFDQAAAPGLEGHNERNRAGASVGVFANGLYPLFRLGLEPAVRRRGYECAALSTWSCDYAGARRERLTSQAHAMWSHDLQSGVMYFERRALQSLLVEKVKDLGGRVSWAKKAAGFQALTNGQTRVSFADGEDVVVDLLVGADGGFSAVRRFVLDQRDSATAADRWLPDFMGLTGFYGVSGAGISAEGAPAPFGDSHCIWLDRGFLASGPCPEGKTRWDLVLPEQEPPSSSSPLRSIPESPTGAERWQSAIIPSQYPYNSTVEILRKHNNVFHPYSGTLGTLFGAADRIIRTPLRQRVWKQDEIQCGSTVLIGDAARLMLPTSGQGTGFAIEDATVLARALLRHATSPKTNSLRGALEAYAQAREPRSKKMAMMAKFAAAMSTNTGLFWRGLRYYGSKLQPDRLETKKPKKKDPWPFNERLDVDTSAKKL</sequence>
<keyword evidence="2" id="KW-0285">Flavoprotein</keyword>
<feature type="compositionally biased region" description="Low complexity" evidence="6">
    <location>
        <begin position="260"/>
        <end position="278"/>
    </location>
</feature>
<reference evidence="8 9" key="1">
    <citation type="submission" date="2015-09" db="EMBL/GenBank/DDBJ databases">
        <title>Draft genome of a European isolate of the apple canker pathogen Neonectria ditissima.</title>
        <authorList>
            <person name="Gomez-Cortecero A."/>
            <person name="Harrison R.J."/>
            <person name="Armitage A.D."/>
        </authorList>
    </citation>
    <scope>NUCLEOTIDE SEQUENCE [LARGE SCALE GENOMIC DNA]</scope>
    <source>
        <strain evidence="8 9">R09/05</strain>
    </source>
</reference>
<dbReference type="InterPro" id="IPR050493">
    <property type="entry name" value="FAD-dep_Monooxygenase_BioMet"/>
</dbReference>
<evidence type="ECO:0000256" key="4">
    <source>
        <dbReference type="ARBA" id="ARBA00023002"/>
    </source>
</evidence>
<dbReference type="Proteomes" id="UP000050424">
    <property type="component" value="Unassembled WGS sequence"/>
</dbReference>
<feature type="compositionally biased region" description="Basic and acidic residues" evidence="6">
    <location>
        <begin position="456"/>
        <end position="467"/>
    </location>
</feature>
<evidence type="ECO:0000256" key="1">
    <source>
        <dbReference type="ARBA" id="ARBA00007992"/>
    </source>
</evidence>
<protein>
    <recommendedName>
        <fullName evidence="7">FAD-binding domain-containing protein</fullName>
    </recommendedName>
</protein>
<name>A0A0N8H6Y0_9HYPO</name>
<keyword evidence="3" id="KW-0274">FAD</keyword>
<dbReference type="PRINTS" id="PR00420">
    <property type="entry name" value="RNGMNOXGNASE"/>
</dbReference>
<evidence type="ECO:0000256" key="6">
    <source>
        <dbReference type="SAM" id="MobiDB-lite"/>
    </source>
</evidence>
<keyword evidence="9" id="KW-1185">Reference proteome</keyword>
<accession>A0A0N8H6Y0</accession>
<evidence type="ECO:0000256" key="2">
    <source>
        <dbReference type="ARBA" id="ARBA00022630"/>
    </source>
</evidence>
<evidence type="ECO:0000259" key="7">
    <source>
        <dbReference type="Pfam" id="PF01494"/>
    </source>
</evidence>
<dbReference type="GO" id="GO:0071949">
    <property type="term" value="F:FAD binding"/>
    <property type="evidence" value="ECO:0007669"/>
    <property type="project" value="InterPro"/>
</dbReference>
<evidence type="ECO:0000256" key="3">
    <source>
        <dbReference type="ARBA" id="ARBA00022827"/>
    </source>
</evidence>
<keyword evidence="5" id="KW-0503">Monooxygenase</keyword>
<dbReference type="GO" id="GO:0004497">
    <property type="term" value="F:monooxygenase activity"/>
    <property type="evidence" value="ECO:0007669"/>
    <property type="project" value="UniProtKB-KW"/>
</dbReference>
<dbReference type="PANTHER" id="PTHR13789">
    <property type="entry name" value="MONOOXYGENASE"/>
    <property type="match status" value="1"/>
</dbReference>
<feature type="region of interest" description="Disordered" evidence="6">
    <location>
        <begin position="440"/>
        <end position="467"/>
    </location>
</feature>
<dbReference type="STRING" id="78410.A0A0N8H6Y0"/>
<keyword evidence="4" id="KW-0560">Oxidoreductase</keyword>
<comment type="caution">
    <text evidence="8">The sequence shown here is derived from an EMBL/GenBank/DDBJ whole genome shotgun (WGS) entry which is preliminary data.</text>
</comment>
<dbReference type="SUPFAM" id="SSF51905">
    <property type="entry name" value="FAD/NAD(P)-binding domain"/>
    <property type="match status" value="1"/>
</dbReference>
<evidence type="ECO:0000313" key="8">
    <source>
        <dbReference type="EMBL" id="KPM40228.1"/>
    </source>
</evidence>
<dbReference type="EMBL" id="LKCW01000088">
    <property type="protein sequence ID" value="KPM40228.1"/>
    <property type="molecule type" value="Genomic_DNA"/>
</dbReference>
<evidence type="ECO:0000256" key="5">
    <source>
        <dbReference type="ARBA" id="ARBA00023033"/>
    </source>
</evidence>
<organism evidence="8 9">
    <name type="scientific">Neonectria ditissima</name>
    <dbReference type="NCBI Taxonomy" id="78410"/>
    <lineage>
        <taxon>Eukaryota</taxon>
        <taxon>Fungi</taxon>
        <taxon>Dikarya</taxon>
        <taxon>Ascomycota</taxon>
        <taxon>Pezizomycotina</taxon>
        <taxon>Sordariomycetes</taxon>
        <taxon>Hypocreomycetidae</taxon>
        <taxon>Hypocreales</taxon>
        <taxon>Nectriaceae</taxon>
        <taxon>Neonectria</taxon>
    </lineage>
</organism>
<dbReference type="InterPro" id="IPR002938">
    <property type="entry name" value="FAD-bd"/>
</dbReference>
<proteinExistence type="inferred from homology"/>